<dbReference type="EMBL" id="CP107027">
    <property type="protein sequence ID" value="UYG93720.1"/>
    <property type="molecule type" value="Genomic_DNA"/>
</dbReference>
<protein>
    <submittedName>
        <fullName evidence="2">SMI1/KNR4 family protein</fullName>
    </submittedName>
</protein>
<evidence type="ECO:0000313" key="3">
    <source>
        <dbReference type="Proteomes" id="UP001163104"/>
    </source>
</evidence>
<feature type="domain" description="Knr4/Smi1-like" evidence="1">
    <location>
        <begin position="51"/>
        <end position="168"/>
    </location>
</feature>
<dbReference type="Gene3D" id="3.40.1580.10">
    <property type="entry name" value="SMI1/KNR4-like"/>
    <property type="match status" value="1"/>
</dbReference>
<name>A0AA46PMI3_CYTFI</name>
<reference evidence="2" key="1">
    <citation type="submission" date="2022-10" db="EMBL/GenBank/DDBJ databases">
        <title>Mechanism of multi-heavy metal repair in Cytobacillus Firmus M7.</title>
        <authorList>
            <person name="Li X."/>
            <person name="Yu C."/>
        </authorList>
    </citation>
    <scope>NUCLEOTIDE SEQUENCE</scope>
    <source>
        <strain evidence="2">M7</strain>
    </source>
</reference>
<organism evidence="2 3">
    <name type="scientific">Cytobacillus firmus</name>
    <name type="common">Bacillus firmus</name>
    <dbReference type="NCBI Taxonomy" id="1399"/>
    <lineage>
        <taxon>Bacteria</taxon>
        <taxon>Bacillati</taxon>
        <taxon>Bacillota</taxon>
        <taxon>Bacilli</taxon>
        <taxon>Bacillales</taxon>
        <taxon>Bacillaceae</taxon>
        <taxon>Cytobacillus</taxon>
    </lineage>
</organism>
<dbReference type="Pfam" id="PF09346">
    <property type="entry name" value="SMI1_KNR4"/>
    <property type="match status" value="1"/>
</dbReference>
<dbReference type="SUPFAM" id="SSF160631">
    <property type="entry name" value="SMI1/KNR4-like"/>
    <property type="match status" value="1"/>
</dbReference>
<dbReference type="AlphaFoldDB" id="A0AA46PMI3"/>
<dbReference type="RefSeq" id="WP_227888430.1">
    <property type="nucleotide sequence ID" value="NZ_CP107027.1"/>
</dbReference>
<dbReference type="InterPro" id="IPR037883">
    <property type="entry name" value="Knr4/Smi1-like_sf"/>
</dbReference>
<sequence length="188" mass="22314">MSKIVKADVLKKELDQIYETDKKKLRTNTVLYGHLGEGRWHTHIQPGLVLKAIVDYETKTKVHFPSVYKKFLRNCNGCYLFDILRVSGIGPETYRGLSYEEQVHQAFDLEVMQDLYRRKGTPENHFIFADSLVKNTYYVIDMLNENILEIEYRSKKILKSYKNLEIFFREVILEGKNNIANRIFYEFE</sequence>
<accession>A0AA46PMI3</accession>
<evidence type="ECO:0000313" key="2">
    <source>
        <dbReference type="EMBL" id="UYG93720.1"/>
    </source>
</evidence>
<dbReference type="InterPro" id="IPR018958">
    <property type="entry name" value="Knr4/Smi1-like_dom"/>
</dbReference>
<evidence type="ECO:0000259" key="1">
    <source>
        <dbReference type="Pfam" id="PF09346"/>
    </source>
</evidence>
<gene>
    <name evidence="2" type="ORF">OD459_16085</name>
</gene>
<dbReference type="Proteomes" id="UP001163104">
    <property type="component" value="Chromosome"/>
</dbReference>
<proteinExistence type="predicted"/>